<keyword evidence="6" id="KW-1185">Reference proteome</keyword>
<keyword evidence="1 3" id="KW-0808">Transferase</keyword>
<protein>
    <recommendedName>
        <fullName evidence="3">Sulfurtransferase</fullName>
    </recommendedName>
</protein>
<evidence type="ECO:0000256" key="2">
    <source>
        <dbReference type="ARBA" id="ARBA00022737"/>
    </source>
</evidence>
<dbReference type="SUPFAM" id="SSF52821">
    <property type="entry name" value="Rhodanese/Cell cycle control phosphatase"/>
    <property type="match status" value="2"/>
</dbReference>
<feature type="domain" description="Rhodanese" evidence="4">
    <location>
        <begin position="18"/>
        <end position="126"/>
    </location>
</feature>
<dbReference type="InterPro" id="IPR045078">
    <property type="entry name" value="TST/MPST-like"/>
</dbReference>
<dbReference type="CDD" id="cd01449">
    <property type="entry name" value="TST_Repeat_2"/>
    <property type="match status" value="1"/>
</dbReference>
<dbReference type="CDD" id="cd01448">
    <property type="entry name" value="TST_Repeat_1"/>
    <property type="match status" value="1"/>
</dbReference>
<dbReference type="Gene3D" id="3.40.250.10">
    <property type="entry name" value="Rhodanese-like domain"/>
    <property type="match status" value="2"/>
</dbReference>
<name>A0ABQ2KA16_9MICO</name>
<dbReference type="PANTHER" id="PTHR11364">
    <property type="entry name" value="THIOSULFATE SULFERTANSFERASE"/>
    <property type="match status" value="1"/>
</dbReference>
<dbReference type="InterPro" id="IPR036873">
    <property type="entry name" value="Rhodanese-like_dom_sf"/>
</dbReference>
<sequence>MRAIPDLVDVEWLRERLGEPGLVVVDASIALFGIPDESVPGARRFAIDGAMSADRGGVHDLPTPDELQAALRALGIHEGDRVVAVDAAGITGSARAWWMLRSAGIDAAVLDGGLLAWTAARLPLERVRDAADEPGDVVVRWQDGGFVGADAVDAALADGDAVLDARAAERFRGEAPEPREGVRGGHMPGAASLPFASLQDGGRMLPADELRARLEQAAGDRPIVASCGSGVTACVIALAATLAGRDDVAVYDGSWAEWGAAGSGRPVVTGA</sequence>
<dbReference type="RefSeq" id="WP_188715029.1">
    <property type="nucleotide sequence ID" value="NZ_BAABBD010000001.1"/>
</dbReference>
<dbReference type="Proteomes" id="UP000626982">
    <property type="component" value="Unassembled WGS sequence"/>
</dbReference>
<proteinExistence type="predicted"/>
<dbReference type="PANTHER" id="PTHR11364:SF27">
    <property type="entry name" value="SULFURTRANSFERASE"/>
    <property type="match status" value="1"/>
</dbReference>
<dbReference type="PROSITE" id="PS50206">
    <property type="entry name" value="RHODANESE_3"/>
    <property type="match status" value="2"/>
</dbReference>
<evidence type="ECO:0000313" key="6">
    <source>
        <dbReference type="Proteomes" id="UP000626982"/>
    </source>
</evidence>
<dbReference type="EMBL" id="BMLM01000001">
    <property type="protein sequence ID" value="GGN77326.1"/>
    <property type="molecule type" value="Genomic_DNA"/>
</dbReference>
<dbReference type="SMART" id="SM00450">
    <property type="entry name" value="RHOD"/>
    <property type="match status" value="2"/>
</dbReference>
<organism evidence="5 6">
    <name type="scientific">Agrococcus terreus</name>
    <dbReference type="NCBI Taxonomy" id="574649"/>
    <lineage>
        <taxon>Bacteria</taxon>
        <taxon>Bacillati</taxon>
        <taxon>Actinomycetota</taxon>
        <taxon>Actinomycetes</taxon>
        <taxon>Micrococcales</taxon>
        <taxon>Microbacteriaceae</taxon>
        <taxon>Agrococcus</taxon>
    </lineage>
</organism>
<dbReference type="Pfam" id="PF00581">
    <property type="entry name" value="Rhodanese"/>
    <property type="match status" value="2"/>
</dbReference>
<dbReference type="InterPro" id="IPR001307">
    <property type="entry name" value="Thiosulphate_STrfase_CS"/>
</dbReference>
<comment type="caution">
    <text evidence="5">The sequence shown here is derived from an EMBL/GenBank/DDBJ whole genome shotgun (WGS) entry which is preliminary data.</text>
</comment>
<evidence type="ECO:0000256" key="1">
    <source>
        <dbReference type="ARBA" id="ARBA00022679"/>
    </source>
</evidence>
<reference evidence="6" key="1">
    <citation type="journal article" date="2019" name="Int. J. Syst. Evol. Microbiol.">
        <title>The Global Catalogue of Microorganisms (GCM) 10K type strain sequencing project: providing services to taxonomists for standard genome sequencing and annotation.</title>
        <authorList>
            <consortium name="The Broad Institute Genomics Platform"/>
            <consortium name="The Broad Institute Genome Sequencing Center for Infectious Disease"/>
            <person name="Wu L."/>
            <person name="Ma J."/>
        </authorList>
    </citation>
    <scope>NUCLEOTIDE SEQUENCE [LARGE SCALE GENOMIC DNA]</scope>
    <source>
        <strain evidence="6">CGMCC 1.6960</strain>
    </source>
</reference>
<feature type="domain" description="Rhodanese" evidence="4">
    <location>
        <begin position="156"/>
        <end position="263"/>
    </location>
</feature>
<dbReference type="PROSITE" id="PS00683">
    <property type="entry name" value="RHODANESE_2"/>
    <property type="match status" value="1"/>
</dbReference>
<evidence type="ECO:0000256" key="3">
    <source>
        <dbReference type="RuleBase" id="RU000507"/>
    </source>
</evidence>
<evidence type="ECO:0000313" key="5">
    <source>
        <dbReference type="EMBL" id="GGN77326.1"/>
    </source>
</evidence>
<evidence type="ECO:0000259" key="4">
    <source>
        <dbReference type="PROSITE" id="PS50206"/>
    </source>
</evidence>
<keyword evidence="2" id="KW-0677">Repeat</keyword>
<gene>
    <name evidence="5" type="ORF">GCM10010968_01730</name>
</gene>
<dbReference type="InterPro" id="IPR001763">
    <property type="entry name" value="Rhodanese-like_dom"/>
</dbReference>
<accession>A0ABQ2KA16</accession>